<organism evidence="1 2">
    <name type="scientific">Cryobacterium fucosi</name>
    <dbReference type="NCBI Taxonomy" id="1259157"/>
    <lineage>
        <taxon>Bacteria</taxon>
        <taxon>Bacillati</taxon>
        <taxon>Actinomycetota</taxon>
        <taxon>Actinomycetes</taxon>
        <taxon>Micrococcales</taxon>
        <taxon>Microbacteriaceae</taxon>
        <taxon>Cryobacterium</taxon>
    </lineage>
</organism>
<evidence type="ECO:0000313" key="2">
    <source>
        <dbReference type="Proteomes" id="UP000298313"/>
    </source>
</evidence>
<sequence>MDAAQAQGQGDDLVVTLLRESADLLKKRQPRGGALSVEQIAFLIESGSFTPSDFAEIEASVARGELAEAERKTRLGAVTASLSAAEVALRLGIDASRVRHRQAKGILYSFIAGGKRRYPTWQFTSDPAHPVLPGLAALVKAFPHDMHPASIQGFMSTPQASLRANGEHMTPPEWLLHGGDPQALVNILDSVLQS</sequence>
<keyword evidence="2" id="KW-1185">Reference proteome</keyword>
<protein>
    <submittedName>
        <fullName evidence="1">Uncharacterized protein</fullName>
    </submittedName>
</protein>
<proteinExistence type="predicted"/>
<reference evidence="1 2" key="1">
    <citation type="submission" date="2019-03" db="EMBL/GenBank/DDBJ databases">
        <title>Genomics of glacier-inhabiting Cryobacterium strains.</title>
        <authorList>
            <person name="Liu Q."/>
            <person name="Xin Y.-H."/>
        </authorList>
    </citation>
    <scope>NUCLEOTIDE SEQUENCE [LARGE SCALE GENOMIC DNA]</scope>
    <source>
        <strain evidence="1 2">Hh4</strain>
    </source>
</reference>
<dbReference type="RefSeq" id="WP_134524747.1">
    <property type="nucleotide sequence ID" value="NZ_SOHH01000098.1"/>
</dbReference>
<dbReference type="EMBL" id="SOHH01000098">
    <property type="protein sequence ID" value="TFD73272.1"/>
    <property type="molecule type" value="Genomic_DNA"/>
</dbReference>
<name>A0A4R9AZS1_9MICO</name>
<dbReference type="Proteomes" id="UP000298313">
    <property type="component" value="Unassembled WGS sequence"/>
</dbReference>
<dbReference type="AlphaFoldDB" id="A0A4R9AZS1"/>
<gene>
    <name evidence="1" type="ORF">E3T48_14500</name>
</gene>
<comment type="caution">
    <text evidence="1">The sequence shown here is derived from an EMBL/GenBank/DDBJ whole genome shotgun (WGS) entry which is preliminary data.</text>
</comment>
<dbReference type="OrthoDB" id="3259391at2"/>
<evidence type="ECO:0000313" key="1">
    <source>
        <dbReference type="EMBL" id="TFD73272.1"/>
    </source>
</evidence>
<accession>A0A4R9AZS1</accession>